<proteinExistence type="predicted"/>
<dbReference type="AlphaFoldDB" id="A0A2I0R299"/>
<comment type="caution">
    <text evidence="2">The sequence shown here is derived from an EMBL/GenBank/DDBJ whole genome shotgun (WGS) entry which is preliminary data.</text>
</comment>
<organism evidence="2 3">
    <name type="scientific">Brumimicrobium salinarum</name>
    <dbReference type="NCBI Taxonomy" id="2058658"/>
    <lineage>
        <taxon>Bacteria</taxon>
        <taxon>Pseudomonadati</taxon>
        <taxon>Bacteroidota</taxon>
        <taxon>Flavobacteriia</taxon>
        <taxon>Flavobacteriales</taxon>
        <taxon>Crocinitomicaceae</taxon>
        <taxon>Brumimicrobium</taxon>
    </lineage>
</organism>
<keyword evidence="3" id="KW-1185">Reference proteome</keyword>
<sequence>MFISTYLWKYKPFKYIFWIDDFSGRYEGFLHFQYKDDQGNLKTGKLPHVKTIKQNGHVITITSSTMKEGGVKSSKSVSKALSIEKTKDEQHFKLTYDYLNEGSTEQNFSKHEGTDIIEFIRNGTEKTLAGGYYTGREPFQTKGEYSKLNWVSNDLNHEF</sequence>
<reference evidence="2 3" key="1">
    <citation type="submission" date="2017-12" db="EMBL/GenBank/DDBJ databases">
        <title>The draft genome sequence of Brumimicrobium saltpan LHR20.</title>
        <authorList>
            <person name="Do Z.-J."/>
            <person name="Luo H.-R."/>
        </authorList>
    </citation>
    <scope>NUCLEOTIDE SEQUENCE [LARGE SCALE GENOMIC DNA]</scope>
    <source>
        <strain evidence="2 3">LHR20</strain>
    </source>
</reference>
<dbReference type="Proteomes" id="UP000236654">
    <property type="component" value="Unassembled WGS sequence"/>
</dbReference>
<gene>
    <name evidence="2" type="ORF">CW751_08055</name>
</gene>
<accession>A0A2I0R299</accession>
<evidence type="ECO:0000313" key="3">
    <source>
        <dbReference type="Proteomes" id="UP000236654"/>
    </source>
</evidence>
<name>A0A2I0R299_9FLAO</name>
<dbReference type="EMBL" id="PJNI01000008">
    <property type="protein sequence ID" value="PKR80714.1"/>
    <property type="molecule type" value="Genomic_DNA"/>
</dbReference>
<evidence type="ECO:0000313" key="2">
    <source>
        <dbReference type="EMBL" id="PKR80714.1"/>
    </source>
</evidence>
<protein>
    <recommendedName>
        <fullName evidence="1">CD-NTase-associated protein 15 domain-containing protein</fullName>
    </recommendedName>
</protein>
<dbReference type="Pfam" id="PF18153">
    <property type="entry name" value="Cap15_CD_rec"/>
    <property type="match status" value="1"/>
</dbReference>
<evidence type="ECO:0000259" key="1">
    <source>
        <dbReference type="Pfam" id="PF18153"/>
    </source>
</evidence>
<dbReference type="InterPro" id="IPR041208">
    <property type="entry name" value="Cap15"/>
</dbReference>
<feature type="domain" description="CD-NTase-associated protein 15" evidence="1">
    <location>
        <begin position="21"/>
        <end position="144"/>
    </location>
</feature>